<dbReference type="EMBL" id="JADGMS010000006">
    <property type="protein sequence ID" value="KAF9680007.1"/>
    <property type="molecule type" value="Genomic_DNA"/>
</dbReference>
<feature type="region of interest" description="Disordered" evidence="1">
    <location>
        <begin position="190"/>
        <end position="210"/>
    </location>
</feature>
<feature type="compositionally biased region" description="Basic and acidic residues" evidence="1">
    <location>
        <begin position="194"/>
        <end position="207"/>
    </location>
</feature>
<evidence type="ECO:0000313" key="3">
    <source>
        <dbReference type="Proteomes" id="UP000657918"/>
    </source>
</evidence>
<name>A0A835K3L2_9ROSI</name>
<dbReference type="Proteomes" id="UP000657918">
    <property type="component" value="Unassembled WGS sequence"/>
</dbReference>
<sequence length="351" mass="38772">MIRDCKSFLFENYFSSSYNLFAALLNSTETPSNGECSSTQANLAVKEERKASSKRHACPNDYGFLGESEFFSGIHSTSKCHKAVAGHVAEQLHSHKLGCQIQETMGIEVDHMKSEGSDFFKHHFGSLSTTCKVEGSNPFVRRRYSAKYVVRQDIAGGCMSLFDTPVQNFHHKIPIYKAEAAPQVTLEDPMTQNPEEHQERESSKQDLEDSTQGLLISTHALAKGELTNCDLAEAMDQKERIPAAEGNNLQQRLTACWDALINLDNAADNAVQIFSELETMVSTDEISNSPGAKLYGDAGKLLPSIANKLNAIAEMVLCRSHISCKNRVEVPGLEPLVGTFAESLSERQLRH</sequence>
<evidence type="ECO:0000313" key="2">
    <source>
        <dbReference type="EMBL" id="KAF9680007.1"/>
    </source>
</evidence>
<dbReference type="AlphaFoldDB" id="A0A835K3L2"/>
<keyword evidence="3" id="KW-1185">Reference proteome</keyword>
<gene>
    <name evidence="2" type="ORF">SADUNF_Sadunf06G0075400</name>
</gene>
<accession>A0A835K3L2</accession>
<protein>
    <submittedName>
        <fullName evidence="2">Uncharacterized protein</fullName>
    </submittedName>
</protein>
<dbReference type="OrthoDB" id="6154712at2759"/>
<organism evidence="2 3">
    <name type="scientific">Salix dunnii</name>
    <dbReference type="NCBI Taxonomy" id="1413687"/>
    <lineage>
        <taxon>Eukaryota</taxon>
        <taxon>Viridiplantae</taxon>
        <taxon>Streptophyta</taxon>
        <taxon>Embryophyta</taxon>
        <taxon>Tracheophyta</taxon>
        <taxon>Spermatophyta</taxon>
        <taxon>Magnoliopsida</taxon>
        <taxon>eudicotyledons</taxon>
        <taxon>Gunneridae</taxon>
        <taxon>Pentapetalae</taxon>
        <taxon>rosids</taxon>
        <taxon>fabids</taxon>
        <taxon>Malpighiales</taxon>
        <taxon>Salicaceae</taxon>
        <taxon>Saliceae</taxon>
        <taxon>Salix</taxon>
    </lineage>
</organism>
<proteinExistence type="predicted"/>
<reference evidence="2 3" key="1">
    <citation type="submission" date="2020-10" db="EMBL/GenBank/DDBJ databases">
        <title>Plant Genome Project.</title>
        <authorList>
            <person name="Zhang R.-G."/>
        </authorList>
    </citation>
    <scope>NUCLEOTIDE SEQUENCE [LARGE SCALE GENOMIC DNA]</scope>
    <source>
        <strain evidence="2">FAFU-HL-1</strain>
        <tissue evidence="2">Leaf</tissue>
    </source>
</reference>
<evidence type="ECO:0000256" key="1">
    <source>
        <dbReference type="SAM" id="MobiDB-lite"/>
    </source>
</evidence>
<comment type="caution">
    <text evidence="2">The sequence shown here is derived from an EMBL/GenBank/DDBJ whole genome shotgun (WGS) entry which is preliminary data.</text>
</comment>